<dbReference type="SUPFAM" id="SSF52540">
    <property type="entry name" value="P-loop containing nucleoside triphosphate hydrolases"/>
    <property type="match status" value="1"/>
</dbReference>
<dbReference type="Pfam" id="PF00004">
    <property type="entry name" value="AAA"/>
    <property type="match status" value="1"/>
</dbReference>
<evidence type="ECO:0000259" key="4">
    <source>
        <dbReference type="SMART" id="SM00382"/>
    </source>
</evidence>
<evidence type="ECO:0000256" key="2">
    <source>
        <dbReference type="ARBA" id="ARBA00022840"/>
    </source>
</evidence>
<dbReference type="GO" id="GO:0005524">
    <property type="term" value="F:ATP binding"/>
    <property type="evidence" value="ECO:0007669"/>
    <property type="project" value="UniProtKB-KW"/>
</dbReference>
<comment type="caution">
    <text evidence="5">The sequence shown here is derived from an EMBL/GenBank/DDBJ whole genome shotgun (WGS) entry which is preliminary data.</text>
</comment>
<dbReference type="InterPro" id="IPR003959">
    <property type="entry name" value="ATPase_AAA_core"/>
</dbReference>
<dbReference type="GO" id="GO:0016887">
    <property type="term" value="F:ATP hydrolysis activity"/>
    <property type="evidence" value="ECO:0007669"/>
    <property type="project" value="InterPro"/>
</dbReference>
<dbReference type="InterPro" id="IPR003593">
    <property type="entry name" value="AAA+_ATPase"/>
</dbReference>
<dbReference type="PANTHER" id="PTHR45991">
    <property type="entry name" value="PACHYTENE CHECKPOINT PROTEIN 2"/>
    <property type="match status" value="1"/>
</dbReference>
<comment type="similarity">
    <text evidence="3">Belongs to the AAA ATPase family.</text>
</comment>
<dbReference type="InterPro" id="IPR044539">
    <property type="entry name" value="Pch2-like"/>
</dbReference>
<evidence type="ECO:0000256" key="3">
    <source>
        <dbReference type="RuleBase" id="RU003651"/>
    </source>
</evidence>
<dbReference type="Proteomes" id="UP000306145">
    <property type="component" value="Unassembled WGS sequence"/>
</dbReference>
<accession>A0A5C4QID4</accession>
<dbReference type="InterPro" id="IPR027417">
    <property type="entry name" value="P-loop_NTPase"/>
</dbReference>
<dbReference type="AlphaFoldDB" id="A0A5C4QID4"/>
<keyword evidence="6" id="KW-1185">Reference proteome</keyword>
<dbReference type="EMBL" id="VDFY01000212">
    <property type="protein sequence ID" value="TNH24732.1"/>
    <property type="molecule type" value="Genomic_DNA"/>
</dbReference>
<gene>
    <name evidence="5" type="ORF">FHG89_24440</name>
</gene>
<sequence length="337" mass="35610">MSSVARRLRASGYVNARVDAGGASAGARFGFGGTMTRSLRGSEVRRLPDDAAPGVADTRLLPNDDFAAAWSAIVLPDDMKQRLLRTAVAEAHLRAAVPFDALPLHGVVLLTGKPGVGKTTVARGLANQVARAVTHGGQWLFVEVDPHSLASSSLGRSQRAVEQLFGTLLNEHAAAGPMIVLLDEVETLFTDRAALSMEANPVDVHRAVDAALVGLDRLARRHPQMLIVATTNFSDALDPALASRADWIVEVPLPDRAARRQILEHAAAAVAAAFPGARRLLEPALLDAAAEEAVGLDGRRLRKAVATACAYQPEAQGDPDRVTGQDLLAVLREEGGH</sequence>
<feature type="domain" description="AAA+ ATPase" evidence="4">
    <location>
        <begin position="104"/>
        <end position="255"/>
    </location>
</feature>
<dbReference type="InterPro" id="IPR003960">
    <property type="entry name" value="ATPase_AAA_CS"/>
</dbReference>
<dbReference type="PANTHER" id="PTHR45991:SF1">
    <property type="entry name" value="PACHYTENE CHECKPOINT PROTEIN 2 HOMOLOG"/>
    <property type="match status" value="1"/>
</dbReference>
<evidence type="ECO:0000313" key="5">
    <source>
        <dbReference type="EMBL" id="TNH24732.1"/>
    </source>
</evidence>
<keyword evidence="1 3" id="KW-0547">Nucleotide-binding</keyword>
<dbReference type="Gene3D" id="3.40.50.300">
    <property type="entry name" value="P-loop containing nucleotide triphosphate hydrolases"/>
    <property type="match status" value="1"/>
</dbReference>
<protein>
    <submittedName>
        <fullName evidence="5">ATP-binding protein</fullName>
    </submittedName>
</protein>
<reference evidence="5 6" key="1">
    <citation type="submission" date="2019-06" db="EMBL/GenBank/DDBJ databases">
        <title>Micromonospora ordensis sp. nov., isolated from deep marine sediment.</title>
        <authorList>
            <person name="Veyisoglu A."/>
            <person name="Carro L."/>
            <person name="Klenk H.-P."/>
            <person name="Sahin N."/>
        </authorList>
    </citation>
    <scope>NUCLEOTIDE SEQUENCE [LARGE SCALE GENOMIC DNA]</scope>
    <source>
        <strain evidence="5 6">S2509</strain>
    </source>
</reference>
<proteinExistence type="inferred from homology"/>
<organism evidence="5 6">
    <name type="scientific">Micromonospora orduensis</name>
    <dbReference type="NCBI Taxonomy" id="1420891"/>
    <lineage>
        <taxon>Bacteria</taxon>
        <taxon>Bacillati</taxon>
        <taxon>Actinomycetota</taxon>
        <taxon>Actinomycetes</taxon>
        <taxon>Micromonosporales</taxon>
        <taxon>Micromonosporaceae</taxon>
        <taxon>Micromonospora</taxon>
    </lineage>
</organism>
<evidence type="ECO:0000313" key="6">
    <source>
        <dbReference type="Proteomes" id="UP000306145"/>
    </source>
</evidence>
<dbReference type="SMART" id="SM00382">
    <property type="entry name" value="AAA"/>
    <property type="match status" value="1"/>
</dbReference>
<evidence type="ECO:0000256" key="1">
    <source>
        <dbReference type="ARBA" id="ARBA00022741"/>
    </source>
</evidence>
<dbReference type="GO" id="GO:0005694">
    <property type="term" value="C:chromosome"/>
    <property type="evidence" value="ECO:0007669"/>
    <property type="project" value="TreeGrafter"/>
</dbReference>
<dbReference type="PROSITE" id="PS00674">
    <property type="entry name" value="AAA"/>
    <property type="match status" value="1"/>
</dbReference>
<dbReference type="OrthoDB" id="9809379at2"/>
<keyword evidence="2 3" id="KW-0067">ATP-binding</keyword>
<name>A0A5C4QID4_9ACTN</name>